<dbReference type="AlphaFoldDB" id="E8X397"/>
<dbReference type="Proteomes" id="UP000000343">
    <property type="component" value="Chromosome"/>
</dbReference>
<dbReference type="InterPro" id="IPR013589">
    <property type="entry name" value="Bac_transglu_N"/>
</dbReference>
<dbReference type="Pfam" id="PF08379">
    <property type="entry name" value="Bact_transglu_N"/>
    <property type="match status" value="1"/>
</dbReference>
<evidence type="ECO:0000259" key="1">
    <source>
        <dbReference type="SMART" id="SM00460"/>
    </source>
</evidence>
<dbReference type="InterPro" id="IPR002931">
    <property type="entry name" value="Transglutaminase-like"/>
</dbReference>
<dbReference type="HOGENOM" id="CLU_008973_1_0_0"/>
<sequence>MFYSIRHLTKFLYDKPVSESMMETRMHPRSDQNQRCLTFHLSVSPRCRVFSYRDHLANHVHHFDIPGAHPQLVIVAESLVEVQPSIEIPSFLAPDAWRDLDTMIHEGDYWEFLYPSEFAIATPLLDDLAKSLDVRRRDDPLMLLHDLNRQLYEYFGYKPKSTKVDSPIDVALESRQGVCQDFAHIMITLVRDKLKMPCRYVSGYLAHRATDPNHSLDSDRSAQSASATHAWVEVLMPHFGWVGFDPTNCLVAGDRHIRTAIGRDYADVPPTHGMFRGRANSELTVAVRVTPSEGTPPLDQDLPVPEDWSILVERAQALPEIPPPLTRQQQMAQQQQQ</sequence>
<accession>E8X397</accession>
<keyword evidence="3" id="KW-1185">Reference proteome</keyword>
<dbReference type="Gene3D" id="3.10.620.30">
    <property type="match status" value="1"/>
</dbReference>
<dbReference type="eggNOG" id="COG1305">
    <property type="taxonomic scope" value="Bacteria"/>
</dbReference>
<organism evidence="3">
    <name type="scientific">Granulicella tundricola (strain ATCC BAA-1859 / DSM 23138 / MP5ACTX9)</name>
    <dbReference type="NCBI Taxonomy" id="1198114"/>
    <lineage>
        <taxon>Bacteria</taxon>
        <taxon>Pseudomonadati</taxon>
        <taxon>Acidobacteriota</taxon>
        <taxon>Terriglobia</taxon>
        <taxon>Terriglobales</taxon>
        <taxon>Acidobacteriaceae</taxon>
        <taxon>Granulicella</taxon>
    </lineage>
</organism>
<proteinExistence type="predicted"/>
<dbReference type="Pfam" id="PF01841">
    <property type="entry name" value="Transglut_core"/>
    <property type="match status" value="1"/>
</dbReference>
<dbReference type="SUPFAM" id="SSF54001">
    <property type="entry name" value="Cysteine proteinases"/>
    <property type="match status" value="1"/>
</dbReference>
<evidence type="ECO:0000313" key="2">
    <source>
        <dbReference type="EMBL" id="ADW70398.1"/>
    </source>
</evidence>
<protein>
    <submittedName>
        <fullName evidence="2">Transglutaminase domain protein</fullName>
    </submittedName>
</protein>
<dbReference type="EMBL" id="CP002480">
    <property type="protein sequence ID" value="ADW70398.1"/>
    <property type="molecule type" value="Genomic_DNA"/>
</dbReference>
<dbReference type="OrthoDB" id="9787782at2"/>
<gene>
    <name evidence="2" type="ordered locus">AciX9_3392</name>
</gene>
<dbReference type="RefSeq" id="WP_013581710.1">
    <property type="nucleotide sequence ID" value="NC_015064.1"/>
</dbReference>
<name>E8X397_GRATM</name>
<feature type="domain" description="Transglutaminase-like" evidence="1">
    <location>
        <begin position="171"/>
        <end position="248"/>
    </location>
</feature>
<dbReference type="PANTHER" id="PTHR33490:SF6">
    <property type="entry name" value="SLL1049 PROTEIN"/>
    <property type="match status" value="1"/>
</dbReference>
<dbReference type="STRING" id="1198114.AciX9_3392"/>
<dbReference type="KEGG" id="acm:AciX9_3392"/>
<evidence type="ECO:0000313" key="3">
    <source>
        <dbReference type="Proteomes" id="UP000000343"/>
    </source>
</evidence>
<dbReference type="SMART" id="SM00460">
    <property type="entry name" value="TGc"/>
    <property type="match status" value="1"/>
</dbReference>
<dbReference type="InterPro" id="IPR038765">
    <property type="entry name" value="Papain-like_cys_pep_sf"/>
</dbReference>
<dbReference type="PaxDb" id="1198114-AciX9_3392"/>
<dbReference type="PANTHER" id="PTHR33490">
    <property type="entry name" value="BLR5614 PROTEIN-RELATED"/>
    <property type="match status" value="1"/>
</dbReference>
<reference evidence="3" key="1">
    <citation type="submission" date="2011-01" db="EMBL/GenBank/DDBJ databases">
        <title>Complete sequence of chromosome of Acidobacterium sp. MP5ACTX9.</title>
        <authorList>
            <consortium name="US DOE Joint Genome Institute"/>
            <person name="Lucas S."/>
            <person name="Copeland A."/>
            <person name="Lapidus A."/>
            <person name="Cheng J.-F."/>
            <person name="Goodwin L."/>
            <person name="Pitluck S."/>
            <person name="Teshima H."/>
            <person name="Detter J.C."/>
            <person name="Han C."/>
            <person name="Tapia R."/>
            <person name="Land M."/>
            <person name="Hauser L."/>
            <person name="Kyrpides N."/>
            <person name="Ivanova N."/>
            <person name="Ovchinnikova G."/>
            <person name="Pagani I."/>
            <person name="Rawat S.R."/>
            <person name="Mannisto M."/>
            <person name="Haggblom M.M."/>
            <person name="Woyke T."/>
        </authorList>
    </citation>
    <scope>NUCLEOTIDE SEQUENCE [LARGE SCALE GENOMIC DNA]</scope>
    <source>
        <strain evidence="3">MP5ACTX9</strain>
    </source>
</reference>